<organism evidence="1 2">
    <name type="scientific">Parascaris univalens</name>
    <name type="common">Nematode worm</name>
    <dbReference type="NCBI Taxonomy" id="6257"/>
    <lineage>
        <taxon>Eukaryota</taxon>
        <taxon>Metazoa</taxon>
        <taxon>Ecdysozoa</taxon>
        <taxon>Nematoda</taxon>
        <taxon>Chromadorea</taxon>
        <taxon>Rhabditida</taxon>
        <taxon>Spirurina</taxon>
        <taxon>Ascaridomorpha</taxon>
        <taxon>Ascaridoidea</taxon>
        <taxon>Ascarididae</taxon>
        <taxon>Parascaris</taxon>
    </lineage>
</organism>
<sequence>MKAIFHGILLLFHCAGRSHRSRESFPRLRHVLTVRYNPGETWRDICGRSGDIKIAHETTTFIRKFRKSHERADT</sequence>
<dbReference type="AlphaFoldDB" id="A0A914ZIQ3"/>
<evidence type="ECO:0000313" key="2">
    <source>
        <dbReference type="WBParaSite" id="PgB05_g036_t01"/>
    </source>
</evidence>
<name>A0A914ZIQ3_PARUN</name>
<accession>A0A914ZIQ3</accession>
<proteinExistence type="predicted"/>
<dbReference type="WBParaSite" id="PgB05_g036_t01">
    <property type="protein sequence ID" value="PgB05_g036_t01"/>
    <property type="gene ID" value="PgB05_g036"/>
</dbReference>
<keyword evidence="1" id="KW-1185">Reference proteome</keyword>
<dbReference type="Proteomes" id="UP000887569">
    <property type="component" value="Unplaced"/>
</dbReference>
<reference evidence="2" key="1">
    <citation type="submission" date="2022-11" db="UniProtKB">
        <authorList>
            <consortium name="WormBaseParasite"/>
        </authorList>
    </citation>
    <scope>IDENTIFICATION</scope>
</reference>
<protein>
    <submittedName>
        <fullName evidence="2">Secreted protein</fullName>
    </submittedName>
</protein>
<evidence type="ECO:0000313" key="1">
    <source>
        <dbReference type="Proteomes" id="UP000887569"/>
    </source>
</evidence>